<protein>
    <submittedName>
        <fullName evidence="2">Crotonobetainyl-CoA:carnitine CoA-transferase CaiB</fullName>
    </submittedName>
</protein>
<dbReference type="InterPro" id="IPR044855">
    <property type="entry name" value="CoA-Trfase_III_dom3_sf"/>
</dbReference>
<dbReference type="InterPro" id="IPR023606">
    <property type="entry name" value="CoA-Trfase_III_dom_1_sf"/>
</dbReference>
<gene>
    <name evidence="2" type="ORF">SAMN04487993_102058</name>
</gene>
<proteinExistence type="predicted"/>
<dbReference type="Pfam" id="PF02515">
    <property type="entry name" value="CoA_transf_3"/>
    <property type="match status" value="1"/>
</dbReference>
<accession>A0A1G8RJ17</accession>
<dbReference type="GO" id="GO:0008410">
    <property type="term" value="F:CoA-transferase activity"/>
    <property type="evidence" value="ECO:0007669"/>
    <property type="project" value="TreeGrafter"/>
</dbReference>
<organism evidence="2 3">
    <name type="scientific">Salipiger marinus</name>
    <dbReference type="NCBI Taxonomy" id="555512"/>
    <lineage>
        <taxon>Bacteria</taxon>
        <taxon>Pseudomonadati</taxon>
        <taxon>Pseudomonadota</taxon>
        <taxon>Alphaproteobacteria</taxon>
        <taxon>Rhodobacterales</taxon>
        <taxon>Roseobacteraceae</taxon>
        <taxon>Salipiger</taxon>
    </lineage>
</organism>
<keyword evidence="3" id="KW-1185">Reference proteome</keyword>
<dbReference type="InterPro" id="IPR050483">
    <property type="entry name" value="CoA-transferase_III_domain"/>
</dbReference>
<evidence type="ECO:0000256" key="1">
    <source>
        <dbReference type="ARBA" id="ARBA00022679"/>
    </source>
</evidence>
<evidence type="ECO:0000313" key="2">
    <source>
        <dbReference type="EMBL" id="SDJ16929.1"/>
    </source>
</evidence>
<dbReference type="Gene3D" id="3.30.1540.10">
    <property type="entry name" value="formyl-coa transferase, domain 3"/>
    <property type="match status" value="1"/>
</dbReference>
<reference evidence="2 3" key="1">
    <citation type="submission" date="2016-10" db="EMBL/GenBank/DDBJ databases">
        <authorList>
            <person name="de Groot N.N."/>
        </authorList>
    </citation>
    <scope>NUCLEOTIDE SEQUENCE [LARGE SCALE GENOMIC DNA]</scope>
    <source>
        <strain evidence="2 3">DSM 26424</strain>
    </source>
</reference>
<keyword evidence="1 2" id="KW-0808">Transferase</keyword>
<dbReference type="InterPro" id="IPR003673">
    <property type="entry name" value="CoA-Trfase_fam_III"/>
</dbReference>
<dbReference type="PANTHER" id="PTHR48207">
    <property type="entry name" value="SUCCINATE--HYDROXYMETHYLGLUTARATE COA-TRANSFERASE"/>
    <property type="match status" value="1"/>
</dbReference>
<dbReference type="RefSeq" id="WP_089850120.1">
    <property type="nucleotide sequence ID" value="NZ_FNEJ01000020.1"/>
</dbReference>
<evidence type="ECO:0000313" key="3">
    <source>
        <dbReference type="Proteomes" id="UP000199093"/>
    </source>
</evidence>
<dbReference type="EMBL" id="FNEJ01000020">
    <property type="protein sequence ID" value="SDJ16929.1"/>
    <property type="molecule type" value="Genomic_DNA"/>
</dbReference>
<dbReference type="OrthoDB" id="7208981at2"/>
<dbReference type="STRING" id="555512.SAMN04487993_102058"/>
<name>A0A1G8RJ17_9RHOB</name>
<dbReference type="PANTHER" id="PTHR48207:SF4">
    <property type="entry name" value="BLL6097 PROTEIN"/>
    <property type="match status" value="1"/>
</dbReference>
<sequence length="400" mass="42829">MGALDGIRVLSFNHFLSGPAAAQHLGDIGADVITVEPLTGAFQRNWAVANRFVDDTSVNHITTGRNKRSIAIDLKSPEGIATVKTLLKTADVVMENFRPGTLDKLGLSEAEMRAVNPRLIYAATTGYGADGPYAKRPGQDVLLQAMSGLAAHTGSMDSGPVAVGSVPIDHHAAALTVAGIVAALFERERTGVARRVEVNMLQAAMDLQGESITAWMNGADRAGPRGSDGMANWFSPAPYGIYATRDGHVMISMSKPADLARALDLPEFMEFTEKDGFDRRGEVSRRVAGGMARLDTVQAMERLAAAGIWHEQVVDYDGLRQNPQVAHLAAFTEAPTAQGTPMVMLAHPVRYDGQTPPVRRTPPALGQHSREILTEAGFKADQIDQLLASGVVVQSDRMRG</sequence>
<dbReference type="Gene3D" id="3.40.50.10540">
    <property type="entry name" value="Crotonobetainyl-coa:carnitine coa-transferase, domain 1"/>
    <property type="match status" value="1"/>
</dbReference>
<dbReference type="AlphaFoldDB" id="A0A1G8RJ17"/>
<dbReference type="SUPFAM" id="SSF89796">
    <property type="entry name" value="CoA-transferase family III (CaiB/BaiF)"/>
    <property type="match status" value="1"/>
</dbReference>
<dbReference type="Proteomes" id="UP000199093">
    <property type="component" value="Unassembled WGS sequence"/>
</dbReference>